<dbReference type="RefSeq" id="WP_345733880.1">
    <property type="nucleotide sequence ID" value="NZ_BAAAYN010000100.1"/>
</dbReference>
<dbReference type="Proteomes" id="UP001501676">
    <property type="component" value="Unassembled WGS sequence"/>
</dbReference>
<dbReference type="EMBL" id="BAAAYN010000100">
    <property type="protein sequence ID" value="GAA3398817.1"/>
    <property type="molecule type" value="Genomic_DNA"/>
</dbReference>
<keyword evidence="2" id="KW-1185">Reference proteome</keyword>
<dbReference type="InterPro" id="IPR011041">
    <property type="entry name" value="Quinoprot_gluc/sorb_DH_b-prop"/>
</dbReference>
<organism evidence="1 2">
    <name type="scientific">Cryptosporangium minutisporangium</name>
    <dbReference type="NCBI Taxonomy" id="113569"/>
    <lineage>
        <taxon>Bacteria</taxon>
        <taxon>Bacillati</taxon>
        <taxon>Actinomycetota</taxon>
        <taxon>Actinomycetes</taxon>
        <taxon>Cryptosporangiales</taxon>
        <taxon>Cryptosporangiaceae</taxon>
        <taxon>Cryptosporangium</taxon>
    </lineage>
</organism>
<proteinExistence type="predicted"/>
<dbReference type="PANTHER" id="PTHR33546:SF1">
    <property type="entry name" value="LARGE, MULTIFUNCTIONAL SECRETED PROTEIN"/>
    <property type="match status" value="1"/>
</dbReference>
<gene>
    <name evidence="1" type="ORF">GCM10020369_83250</name>
</gene>
<dbReference type="SUPFAM" id="SSF50952">
    <property type="entry name" value="Soluble quinoprotein glucose dehydrogenase"/>
    <property type="match status" value="1"/>
</dbReference>
<protein>
    <recommendedName>
        <fullName evidence="3">Sugar dehydrogenase</fullName>
    </recommendedName>
</protein>
<comment type="caution">
    <text evidence="1">The sequence shown here is derived from an EMBL/GenBank/DDBJ whole genome shotgun (WGS) entry which is preliminary data.</text>
</comment>
<evidence type="ECO:0000313" key="2">
    <source>
        <dbReference type="Proteomes" id="UP001501676"/>
    </source>
</evidence>
<evidence type="ECO:0000313" key="1">
    <source>
        <dbReference type="EMBL" id="GAA3398817.1"/>
    </source>
</evidence>
<dbReference type="InterPro" id="IPR011042">
    <property type="entry name" value="6-blade_b-propeller_TolB-like"/>
</dbReference>
<dbReference type="Gene3D" id="2.120.10.30">
    <property type="entry name" value="TolB, C-terminal domain"/>
    <property type="match status" value="1"/>
</dbReference>
<reference evidence="2" key="1">
    <citation type="journal article" date="2019" name="Int. J. Syst. Evol. Microbiol.">
        <title>The Global Catalogue of Microorganisms (GCM) 10K type strain sequencing project: providing services to taxonomists for standard genome sequencing and annotation.</title>
        <authorList>
            <consortium name="The Broad Institute Genomics Platform"/>
            <consortium name="The Broad Institute Genome Sequencing Center for Infectious Disease"/>
            <person name="Wu L."/>
            <person name="Ma J."/>
        </authorList>
    </citation>
    <scope>NUCLEOTIDE SEQUENCE [LARGE SCALE GENOMIC DNA]</scope>
    <source>
        <strain evidence="2">JCM 9458</strain>
    </source>
</reference>
<evidence type="ECO:0008006" key="3">
    <source>
        <dbReference type="Google" id="ProtNLM"/>
    </source>
</evidence>
<accession>A0ABP6TDJ0</accession>
<sequence length="427" mass="45124">MSAPTVPTRRAAHDLGPVTTVAEGFTLPSALAFGDDGAVYVADTRLRPERSGRVWRLGEAGERTLLSGAFVPPITGLAFRGGSLWVSQGGPPGRISRLDPDGSVTHVLTDLPGGDHHVGEVTFGPDGKLYFGLGALTNTGIIGLDTLANGWQARQPAVLDVPGYDIVLRNVRVRTSDPHSDDPTTERLTGPFSPFGEVVQADTHILGARLWGWPLATAAVHRADPDGSGVELVCWGLRNPFGLRFLPDGRLIAIDQGADDRGSRPIGGVPDFLWEVRDAAWYGWPDYFGGRPVTDPAYRPSDGSIPTFVLANHDELPRPERPLTAFPGGVSATALDVDPASAGRVVTVALETGPRSAGCAIVLVRTTDGAQHVLHTSAFADPVALRYHPADGALWIVDSGVSAASSADGRRRGRVLRVDDRPSAPPA</sequence>
<name>A0ABP6TDJ0_9ACTN</name>
<dbReference type="PANTHER" id="PTHR33546">
    <property type="entry name" value="LARGE, MULTIFUNCTIONAL SECRETED PROTEIN-RELATED"/>
    <property type="match status" value="1"/>
</dbReference>